<gene>
    <name evidence="1" type="ORF">GCM10010842_30710</name>
</gene>
<reference evidence="2" key="1">
    <citation type="journal article" date="2019" name="Int. J. Syst. Evol. Microbiol.">
        <title>The Global Catalogue of Microorganisms (GCM) 10K type strain sequencing project: providing services to taxonomists for standard genome sequencing and annotation.</title>
        <authorList>
            <consortium name="The Broad Institute Genomics Platform"/>
            <consortium name="The Broad Institute Genome Sequencing Center for Infectious Disease"/>
            <person name="Wu L."/>
            <person name="Ma J."/>
        </authorList>
    </citation>
    <scope>NUCLEOTIDE SEQUENCE [LARGE SCALE GENOMIC DNA]</scope>
    <source>
        <strain evidence="2">JCM 16918</strain>
    </source>
</reference>
<dbReference type="RefSeq" id="WP_189058300.1">
    <property type="nucleotide sequence ID" value="NZ_BMOR01000018.1"/>
</dbReference>
<dbReference type="EMBL" id="BMOR01000018">
    <property type="protein sequence ID" value="GGN43336.1"/>
    <property type="molecule type" value="Genomic_DNA"/>
</dbReference>
<comment type="caution">
    <text evidence="1">The sequence shown here is derived from an EMBL/GenBank/DDBJ whole genome shotgun (WGS) entry which is preliminary data.</text>
</comment>
<evidence type="ECO:0000313" key="1">
    <source>
        <dbReference type="EMBL" id="GGN43336.1"/>
    </source>
</evidence>
<name>A0ABQ2JDW5_9DEIO</name>
<evidence type="ECO:0000313" key="2">
    <source>
        <dbReference type="Proteomes" id="UP000645517"/>
    </source>
</evidence>
<organism evidence="1 2">
    <name type="scientific">Deinococcus daejeonensis</name>
    <dbReference type="NCBI Taxonomy" id="1007098"/>
    <lineage>
        <taxon>Bacteria</taxon>
        <taxon>Thermotogati</taxon>
        <taxon>Deinococcota</taxon>
        <taxon>Deinococci</taxon>
        <taxon>Deinococcales</taxon>
        <taxon>Deinococcaceae</taxon>
        <taxon>Deinococcus</taxon>
    </lineage>
</organism>
<dbReference type="Proteomes" id="UP000645517">
    <property type="component" value="Unassembled WGS sequence"/>
</dbReference>
<proteinExistence type="predicted"/>
<sequence length="152" mass="16825">MIDFARLAEPHPERSAFAALAPTLHHLAMYDVGYRIPLTQLRRAHLELQAQDVAPTTQTLTAWEAVEAILEAPRTDVTCVLAFTLDGDRTRFARQATLLPSQHAVMDLDRESVTRLFGLASPGDRVVLIGVHVRRFAEPVAASGLYRIITLS</sequence>
<keyword evidence="2" id="KW-1185">Reference proteome</keyword>
<accession>A0ABQ2JDW5</accession>
<protein>
    <submittedName>
        <fullName evidence="1">Uncharacterized protein</fullName>
    </submittedName>
</protein>